<gene>
    <name evidence="1" type="ORF">EGYM00163_LOCUS30911</name>
</gene>
<accession>A0A7S4LC77</accession>
<sequence length="190" mass="20639">MQRREALWHPSCGAHPTPPWPFNVAEEQDSVILPGCAPYAHLLCWSLAVAGAVPHAKNNCSPVRLDSNRAPDDQQPLLVTNQPASVDGRLLSLDHLPPTPPPIGRGGMTASTPTPCGTGPSSEVLFPGAESPQGQGNRRVHWCSVNAFRFCAEPSSPICTNFCVFSLRLNRFNRFDEYSLGSRATAWVKK</sequence>
<proteinExistence type="predicted"/>
<feature type="non-terminal residue" evidence="1">
    <location>
        <position position="190"/>
    </location>
</feature>
<organism evidence="1">
    <name type="scientific">Eutreptiella gymnastica</name>
    <dbReference type="NCBI Taxonomy" id="73025"/>
    <lineage>
        <taxon>Eukaryota</taxon>
        <taxon>Discoba</taxon>
        <taxon>Euglenozoa</taxon>
        <taxon>Euglenida</taxon>
        <taxon>Spirocuta</taxon>
        <taxon>Euglenophyceae</taxon>
        <taxon>Eutreptiales</taxon>
        <taxon>Eutreptiaceae</taxon>
        <taxon>Eutreptiella</taxon>
    </lineage>
</organism>
<dbReference type="EMBL" id="HBJA01088812">
    <property type="protein sequence ID" value="CAE0819741.1"/>
    <property type="molecule type" value="Transcribed_RNA"/>
</dbReference>
<reference evidence="1" key="1">
    <citation type="submission" date="2021-01" db="EMBL/GenBank/DDBJ databases">
        <authorList>
            <person name="Corre E."/>
            <person name="Pelletier E."/>
            <person name="Niang G."/>
            <person name="Scheremetjew M."/>
            <person name="Finn R."/>
            <person name="Kale V."/>
            <person name="Holt S."/>
            <person name="Cochrane G."/>
            <person name="Meng A."/>
            <person name="Brown T."/>
            <person name="Cohen L."/>
        </authorList>
    </citation>
    <scope>NUCLEOTIDE SEQUENCE</scope>
    <source>
        <strain evidence="1">CCMP1594</strain>
    </source>
</reference>
<evidence type="ECO:0000313" key="1">
    <source>
        <dbReference type="EMBL" id="CAE0819741.1"/>
    </source>
</evidence>
<name>A0A7S4LC77_9EUGL</name>
<dbReference type="AlphaFoldDB" id="A0A7S4LC77"/>
<protein>
    <submittedName>
        <fullName evidence="1">Uncharacterized protein</fullName>
    </submittedName>
</protein>